<dbReference type="Proteomes" id="UP000007509">
    <property type="component" value="Unassembled WGS sequence"/>
</dbReference>
<dbReference type="RefSeq" id="WP_007841495.1">
    <property type="nucleotide sequence ID" value="NZ_AKJY01000014.1"/>
</dbReference>
<dbReference type="OrthoDB" id="1260470at2"/>
<dbReference type="Pfam" id="PF15428">
    <property type="entry name" value="Imm26"/>
    <property type="match status" value="1"/>
</dbReference>
<dbReference type="EMBL" id="AKJY01000014">
    <property type="protein sequence ID" value="EJL74397.1"/>
    <property type="molecule type" value="Genomic_DNA"/>
</dbReference>
<evidence type="ECO:0008006" key="3">
    <source>
        <dbReference type="Google" id="ProtNLM"/>
    </source>
</evidence>
<gene>
    <name evidence="1" type="ORF">PMI13_01136</name>
</gene>
<name>J2T8H4_9FLAO</name>
<dbReference type="AlphaFoldDB" id="J2T8H4"/>
<dbReference type="PATRIC" id="fig|1144316.3.peg.1138"/>
<reference evidence="1 2" key="1">
    <citation type="journal article" date="2012" name="J. Bacteriol.">
        <title>Twenty-one genome sequences from Pseudomonas species and 19 genome sequences from diverse bacteria isolated from the rhizosphere and endosphere of Populus deltoides.</title>
        <authorList>
            <person name="Brown S.D."/>
            <person name="Utturkar S.M."/>
            <person name="Klingeman D.M."/>
            <person name="Johnson C.M."/>
            <person name="Martin S.L."/>
            <person name="Land M.L."/>
            <person name="Lu T.Y."/>
            <person name="Schadt C.W."/>
            <person name="Doktycz M.J."/>
            <person name="Pelletier D.A."/>
        </authorList>
    </citation>
    <scope>NUCLEOTIDE SEQUENCE [LARGE SCALE GENOMIC DNA]</scope>
    <source>
        <strain evidence="1 2">CF314</strain>
    </source>
</reference>
<proteinExistence type="predicted"/>
<sequence>MAKRLKLNIGDIFTIPLSEKEVGFGQIVQMPDKYTLIIVVYNYKTFQAEKYDIEKAVDSEILFLGYTNDAKLYHKDWKIVGNLLNNISRILLPCFKLGLPSADYPDGARLVDFKGNVLANIDKKTFDKLHFQTEVGPIRFENALKAHFNLHEWIAEDYDKILYQKTLESVEIAAEILNN</sequence>
<evidence type="ECO:0000313" key="2">
    <source>
        <dbReference type="Proteomes" id="UP000007509"/>
    </source>
</evidence>
<accession>J2T8H4</accession>
<organism evidence="1 2">
    <name type="scientific">Chryseobacterium populi</name>
    <dbReference type="NCBI Taxonomy" id="1144316"/>
    <lineage>
        <taxon>Bacteria</taxon>
        <taxon>Pseudomonadati</taxon>
        <taxon>Bacteroidota</taxon>
        <taxon>Flavobacteriia</taxon>
        <taxon>Flavobacteriales</taxon>
        <taxon>Weeksellaceae</taxon>
        <taxon>Chryseobacterium group</taxon>
        <taxon>Chryseobacterium</taxon>
    </lineage>
</organism>
<comment type="caution">
    <text evidence="1">The sequence shown here is derived from an EMBL/GenBank/DDBJ whole genome shotgun (WGS) entry which is preliminary data.</text>
</comment>
<evidence type="ECO:0000313" key="1">
    <source>
        <dbReference type="EMBL" id="EJL74397.1"/>
    </source>
</evidence>
<dbReference type="InterPro" id="IPR029278">
    <property type="entry name" value="Imm26"/>
</dbReference>
<keyword evidence="2" id="KW-1185">Reference proteome</keyword>
<protein>
    <recommendedName>
        <fullName evidence="3">Immunity protein 26</fullName>
    </recommendedName>
</protein>